<dbReference type="AlphaFoldDB" id="K5BIT5"/>
<keyword evidence="5" id="KW-0328">Glycosyltransferase</keyword>
<dbReference type="Proteomes" id="UP000006265">
    <property type="component" value="Unassembled WGS sequence"/>
</dbReference>
<dbReference type="Pfam" id="PF04602">
    <property type="entry name" value="Arabinose_trans"/>
    <property type="match status" value="1"/>
</dbReference>
<evidence type="ECO:0000259" key="14">
    <source>
        <dbReference type="Pfam" id="PF17689"/>
    </source>
</evidence>
<comment type="subcellular location">
    <subcellularLocation>
        <location evidence="2">Cell membrane</location>
        <topology evidence="2">Multi-pass membrane protein</topology>
    </subcellularLocation>
</comment>
<dbReference type="GO" id="GO:0071555">
    <property type="term" value="P:cell wall organization"/>
    <property type="evidence" value="ECO:0007669"/>
    <property type="project" value="UniProtKB-KW"/>
</dbReference>
<evidence type="ECO:0000256" key="6">
    <source>
        <dbReference type="ARBA" id="ARBA00022679"/>
    </source>
</evidence>
<dbReference type="InterPro" id="IPR027451">
    <property type="entry name" value="EmbABC_dom1"/>
</dbReference>
<dbReference type="Gene3D" id="2.60.120.940">
    <property type="entry name" value="EmbC, C-terminal domain, subdomain 2"/>
    <property type="match status" value="1"/>
</dbReference>
<keyword evidence="16" id="KW-1185">Reference proteome</keyword>
<dbReference type="PATRIC" id="fig|1122247.3.peg.3932"/>
<keyword evidence="10" id="KW-0961">Cell wall biogenesis/degradation</keyword>
<keyword evidence="8 11" id="KW-1133">Transmembrane helix</keyword>
<feature type="transmembrane region" description="Helical" evidence="11">
    <location>
        <begin position="607"/>
        <end position="632"/>
    </location>
</feature>
<reference evidence="15 16" key="1">
    <citation type="journal article" date="2012" name="J. Bacteriol.">
        <title>Genome sequence of Mycobacterium hassiacum DSM 44199, a rare source of heat-stable mycobacterial proteins.</title>
        <authorList>
            <person name="Tiago I."/>
            <person name="Maranha A."/>
            <person name="Mendes V."/>
            <person name="Alarico S."/>
            <person name="Moynihan P.J."/>
            <person name="Clarke A.J."/>
            <person name="Macedo-Ribeiro S."/>
            <person name="Pereira P.J."/>
            <person name="Empadinhas N."/>
        </authorList>
    </citation>
    <scope>NUCLEOTIDE SEQUENCE [LARGE SCALE GENOMIC DNA]</scope>
    <source>
        <strain evidence="16">DSM 44199 / CIP 105218 / JCM 12690 / 3849</strain>
    </source>
</reference>
<evidence type="ECO:0000256" key="3">
    <source>
        <dbReference type="ARBA" id="ARBA00008195"/>
    </source>
</evidence>
<protein>
    <submittedName>
        <fullName evidence="15">Mycobacterial cell wall arabinan synthesis family protein</fullName>
    </submittedName>
</protein>
<dbReference type="STRING" id="1122247.GCA_000379865_02404"/>
<feature type="transmembrane region" description="Helical" evidence="11">
    <location>
        <begin position="516"/>
        <end position="533"/>
    </location>
</feature>
<evidence type="ECO:0000259" key="12">
    <source>
        <dbReference type="Pfam" id="PF04602"/>
    </source>
</evidence>
<dbReference type="EMBL" id="AMRA01000109">
    <property type="protein sequence ID" value="EKF21924.1"/>
    <property type="molecule type" value="Genomic_DNA"/>
</dbReference>
<evidence type="ECO:0000256" key="9">
    <source>
        <dbReference type="ARBA" id="ARBA00023136"/>
    </source>
</evidence>
<proteinExistence type="inferred from homology"/>
<evidence type="ECO:0000256" key="7">
    <source>
        <dbReference type="ARBA" id="ARBA00022692"/>
    </source>
</evidence>
<evidence type="ECO:0000256" key="4">
    <source>
        <dbReference type="ARBA" id="ARBA00022475"/>
    </source>
</evidence>
<accession>K5BIT5</accession>
<comment type="function">
    <text evidence="1">Arabinosyl transferase responsible for the polymerization of arabinose into the arabinan of arabinogalactan.</text>
</comment>
<sequence length="1069" mass="114928">MLCALVPLLPVNQTTATILWPQTMKPDGVVGDMTAPLVSGAPLSLDISIPCRTVASLPDEGGLVLATIPPAGIDASRNGLFVRATEDVVFVAVRDTVVAAAPRDLVEHGVCTTLRVWTDPGAVNAEFVGIPDAAGTLPPDKKPQVAGVFTELKVPAQPGLAVRVDVDTRFITSPTVLKTAAMVLGVLGVLVSFVALAVIDRHGGRRPVGRRRLLRPVGWATWLADAGVIGTLLLWHLVGALSSDDGYNLTIARVSSEAGYTVNYFRYFGASEAPFDWYQSVLAGLAAVSPASVWMRIPATAAGLGTWLILSRCVLPRLGGRLAANRLAMWTGAMVFLAAWLPFNNGLRPEPLIAFGTVAVWILVERAIALQRLTPYAVATVVAMFSVTLAPQGLVALAPLLVGARAVAGIIRARRGTDGLLAPLAALIAAVSVISVIVFRDQTLATVAESARIKYQVGPTIAWYQEFLRYYFLTVEDSVDSSLTRRFAVLVMLVCLFGVLAILLRRARVAGLARGPVWRLIGATALGLGLLTFTPTKWAVQFGAFAGLAGALGAVMAFSVARVGLHSRRNLALYVTALLFVLAWATSGINGWFYVGNYGVPWWDKQPVIFGFPVMTIFLIAAILTGLLAGWLHFRMDYAGHTEVADTRRNRILASTPLLVVAFFMVVLEVGSMVKGAVQRYPVYTTAKANVAALASGLSETSCAMADDVLVEPDTNAGLLQPVPGQRWGEYGPLGGEDPIGFHPNGVSDTLEPAEPVTANPGLVNSDGSPNEPNVGIGYAAGTGGGYGPTGINGSNVFLPFGLDPQRVPVMGSYKENSRAAKVTSAWYQLPFRAGDHPPDRPLVTVAAAGAIWYYEEDGSFNYGQSLKLQWGIHKPDGTFEALNEVQPIDIFPQKAWRNLRFPLSWAPPEANVARIVADDPNLSEDQWFAFTPPRVPVLVTAQEFLGSQTPVLMDIATAANFPCQRPFAQRLGVAELPEYRILPNFKQVVSSSNMWQSAEDGGPFLFIQALLTTSTVPTYLRNDWYRDWGSIERYHRVVPESLAPNAVIMKGETRVFGWQRNGPIRALP</sequence>
<keyword evidence="9 11" id="KW-0472">Membrane</keyword>
<feature type="transmembrane region" description="Helical" evidence="11">
    <location>
        <begin position="293"/>
        <end position="315"/>
    </location>
</feature>
<evidence type="ECO:0000259" key="13">
    <source>
        <dbReference type="Pfam" id="PF14896"/>
    </source>
</evidence>
<dbReference type="GO" id="GO:0071766">
    <property type="term" value="P:Actinobacterium-type cell wall biogenesis"/>
    <property type="evidence" value="ECO:0007669"/>
    <property type="project" value="InterPro"/>
</dbReference>
<comment type="caution">
    <text evidence="15">The sequence shown here is derived from an EMBL/GenBank/DDBJ whole genome shotgun (WGS) entry which is preliminary data.</text>
</comment>
<feature type="transmembrane region" description="Helical" evidence="11">
    <location>
        <begin position="179"/>
        <end position="199"/>
    </location>
</feature>
<dbReference type="GO" id="GO:0052636">
    <property type="term" value="F:arabinosyltransferase activity"/>
    <property type="evidence" value="ECO:0007669"/>
    <property type="project" value="InterPro"/>
</dbReference>
<evidence type="ECO:0000256" key="11">
    <source>
        <dbReference type="SAM" id="Phobius"/>
    </source>
</evidence>
<feature type="domain" description="Arabinofuranosyltransferase central" evidence="12">
    <location>
        <begin position="173"/>
        <end position="635"/>
    </location>
</feature>
<dbReference type="eggNOG" id="COG1807">
    <property type="taxonomic scope" value="Bacteria"/>
</dbReference>
<evidence type="ECO:0000256" key="8">
    <source>
        <dbReference type="ARBA" id="ARBA00022989"/>
    </source>
</evidence>
<dbReference type="Pfam" id="PF14896">
    <property type="entry name" value="Arabino_trans_C"/>
    <property type="match status" value="1"/>
</dbReference>
<comment type="similarity">
    <text evidence="3">Belongs to the emb family.</text>
</comment>
<evidence type="ECO:0000256" key="2">
    <source>
        <dbReference type="ARBA" id="ARBA00004651"/>
    </source>
</evidence>
<dbReference type="Gene3D" id="2.60.120.610">
    <property type="entry name" value="arabinofuranosyltransferase like domain"/>
    <property type="match status" value="1"/>
</dbReference>
<feature type="transmembrane region" description="Helical" evidence="11">
    <location>
        <begin position="652"/>
        <end position="674"/>
    </location>
</feature>
<dbReference type="InterPro" id="IPR042486">
    <property type="entry name" value="Arabino_trans_C_2"/>
</dbReference>
<feature type="domain" description="Arabinosyltransferase C-terminal" evidence="13">
    <location>
        <begin position="671"/>
        <end position="1066"/>
    </location>
</feature>
<feature type="transmembrane region" description="Helical" evidence="11">
    <location>
        <begin position="219"/>
        <end position="238"/>
    </location>
</feature>
<dbReference type="InterPro" id="IPR007680">
    <property type="entry name" value="Arabino_trans_central"/>
</dbReference>
<dbReference type="InterPro" id="IPR040920">
    <property type="entry name" value="Arabino_trans_N"/>
</dbReference>
<gene>
    <name evidence="15" type="ORF">C731_4101</name>
</gene>
<keyword evidence="7 11" id="KW-0812">Transmembrane</keyword>
<evidence type="ECO:0000313" key="15">
    <source>
        <dbReference type="EMBL" id="EKF21924.1"/>
    </source>
</evidence>
<dbReference type="Pfam" id="PF17689">
    <property type="entry name" value="Arabino_trans_N"/>
    <property type="match status" value="1"/>
</dbReference>
<feature type="transmembrane region" description="Helical" evidence="11">
    <location>
        <begin position="487"/>
        <end position="504"/>
    </location>
</feature>
<feature type="transmembrane region" description="Helical" evidence="11">
    <location>
        <begin position="376"/>
        <end position="408"/>
    </location>
</feature>
<keyword evidence="6" id="KW-0808">Transferase</keyword>
<feature type="domain" description="Arabinosyltransferas concanavalin like" evidence="14">
    <location>
        <begin position="12"/>
        <end position="169"/>
    </location>
</feature>
<feature type="transmembrane region" description="Helical" evidence="11">
    <location>
        <begin position="571"/>
        <end position="595"/>
    </location>
</feature>
<dbReference type="GO" id="GO:0005886">
    <property type="term" value="C:plasma membrane"/>
    <property type="evidence" value="ECO:0007669"/>
    <property type="project" value="UniProtKB-SubCell"/>
</dbReference>
<dbReference type="InterPro" id="IPR032731">
    <property type="entry name" value="Arabino_trans_C"/>
</dbReference>
<evidence type="ECO:0000256" key="10">
    <source>
        <dbReference type="ARBA" id="ARBA00023316"/>
    </source>
</evidence>
<evidence type="ECO:0000256" key="5">
    <source>
        <dbReference type="ARBA" id="ARBA00022676"/>
    </source>
</evidence>
<feature type="transmembrane region" description="Helical" evidence="11">
    <location>
        <begin position="539"/>
        <end position="559"/>
    </location>
</feature>
<keyword evidence="4" id="KW-1003">Cell membrane</keyword>
<feature type="transmembrane region" description="Helical" evidence="11">
    <location>
        <begin position="420"/>
        <end position="439"/>
    </location>
</feature>
<name>K5BIT5_MYCHD</name>
<evidence type="ECO:0000313" key="16">
    <source>
        <dbReference type="Proteomes" id="UP000006265"/>
    </source>
</evidence>
<organism evidence="15 16">
    <name type="scientific">Mycolicibacterium hassiacum (strain DSM 44199 / CIP 105218 / JCM 12690 / 3849)</name>
    <name type="common">Mycobacterium hassiacum</name>
    <dbReference type="NCBI Taxonomy" id="1122247"/>
    <lineage>
        <taxon>Bacteria</taxon>
        <taxon>Bacillati</taxon>
        <taxon>Actinomycetota</taxon>
        <taxon>Actinomycetes</taxon>
        <taxon>Mycobacteriales</taxon>
        <taxon>Mycobacteriaceae</taxon>
        <taxon>Mycolicibacterium</taxon>
    </lineage>
</organism>
<feature type="transmembrane region" description="Helical" evidence="11">
    <location>
        <begin position="327"/>
        <end position="343"/>
    </location>
</feature>
<evidence type="ECO:0000256" key="1">
    <source>
        <dbReference type="ARBA" id="ARBA00003001"/>
    </source>
</evidence>